<gene>
    <name evidence="1" type="ORF">MGWOODY_Clf2518</name>
</gene>
<protein>
    <submittedName>
        <fullName evidence="1">Uncharacterized protein</fullName>
    </submittedName>
</protein>
<organism evidence="1">
    <name type="scientific">hydrothermal vent metagenome</name>
    <dbReference type="NCBI Taxonomy" id="652676"/>
    <lineage>
        <taxon>unclassified sequences</taxon>
        <taxon>metagenomes</taxon>
        <taxon>ecological metagenomes</taxon>
    </lineage>
</organism>
<evidence type="ECO:0000313" key="1">
    <source>
        <dbReference type="EMBL" id="CUV03481.1"/>
    </source>
</evidence>
<accession>A0A160VB80</accession>
<reference evidence="1" key="1">
    <citation type="submission" date="2015-10" db="EMBL/GenBank/DDBJ databases">
        <authorList>
            <person name="Gilbert D.G."/>
        </authorList>
    </citation>
    <scope>NUCLEOTIDE SEQUENCE</scope>
</reference>
<sequence>MLANQHGAQSFEGRTLIFKVNGQDSGKTAIWEKGGATILALSLN</sequence>
<name>A0A160VB80_9ZZZZ</name>
<proteinExistence type="predicted"/>
<dbReference type="AlphaFoldDB" id="A0A160VB80"/>
<dbReference type="EMBL" id="FAXA01000429">
    <property type="protein sequence ID" value="CUV03481.1"/>
    <property type="molecule type" value="Genomic_DNA"/>
</dbReference>